<dbReference type="CDD" id="cd00054">
    <property type="entry name" value="EGF_CA"/>
    <property type="match status" value="1"/>
</dbReference>
<protein>
    <submittedName>
        <fullName evidence="5">Wall-associated receptor kinase 1-like</fullName>
    </submittedName>
</protein>
<dbReference type="AlphaFoldDB" id="A0A3L6PCY8"/>
<evidence type="ECO:0000256" key="1">
    <source>
        <dbReference type="ARBA" id="ARBA00022536"/>
    </source>
</evidence>
<comment type="caution">
    <text evidence="5">The sequence shown here is derived from an EMBL/GenBank/DDBJ whole genome shotgun (WGS) entry which is preliminary data.</text>
</comment>
<dbReference type="Pfam" id="PF07645">
    <property type="entry name" value="EGF_CA"/>
    <property type="match status" value="1"/>
</dbReference>
<keyword evidence="1 3" id="KW-0245">EGF-like domain</keyword>
<dbReference type="OrthoDB" id="593082at2759"/>
<dbReference type="InterPro" id="IPR049883">
    <property type="entry name" value="NOTCH1_EGF-like"/>
</dbReference>
<evidence type="ECO:0000256" key="3">
    <source>
        <dbReference type="PROSITE-ProRule" id="PRU00076"/>
    </source>
</evidence>
<evidence type="ECO:0000259" key="4">
    <source>
        <dbReference type="PROSITE" id="PS50026"/>
    </source>
</evidence>
<dbReference type="InterPro" id="IPR000742">
    <property type="entry name" value="EGF"/>
</dbReference>
<keyword evidence="6" id="KW-1185">Reference proteome</keyword>
<gene>
    <name evidence="5" type="ORF">C2845_PM10G01910</name>
</gene>
<dbReference type="PROSITE" id="PS00010">
    <property type="entry name" value="ASX_HYDROXYL"/>
    <property type="match status" value="1"/>
</dbReference>
<name>A0A3L6PCY8_PANMI</name>
<proteinExistence type="predicted"/>
<dbReference type="Pfam" id="PF00008">
    <property type="entry name" value="EGF"/>
    <property type="match status" value="1"/>
</dbReference>
<dbReference type="InterPro" id="IPR018097">
    <property type="entry name" value="EGF_Ca-bd_CS"/>
</dbReference>
<keyword evidence="2" id="KW-1015">Disulfide bond</keyword>
<dbReference type="GO" id="GO:0005509">
    <property type="term" value="F:calcium ion binding"/>
    <property type="evidence" value="ECO:0007669"/>
    <property type="project" value="InterPro"/>
</dbReference>
<evidence type="ECO:0000313" key="6">
    <source>
        <dbReference type="Proteomes" id="UP000275267"/>
    </source>
</evidence>
<dbReference type="InterPro" id="IPR000152">
    <property type="entry name" value="EGF-type_Asp/Asn_hydroxyl_site"/>
</dbReference>
<dbReference type="STRING" id="4540.A0A3L6PCY8"/>
<feature type="domain" description="EGF-like" evidence="4">
    <location>
        <begin position="250"/>
        <end position="288"/>
    </location>
</feature>
<dbReference type="Gene3D" id="2.10.25.10">
    <property type="entry name" value="Laminin"/>
    <property type="match status" value="2"/>
</dbReference>
<comment type="caution">
    <text evidence="3">Lacks conserved residue(s) required for the propagation of feature annotation.</text>
</comment>
<dbReference type="SMART" id="SM00179">
    <property type="entry name" value="EGF_CA"/>
    <property type="match status" value="2"/>
</dbReference>
<dbReference type="PANTHER" id="PTHR33491">
    <property type="entry name" value="OSJNBA0016N04.9 PROTEIN"/>
    <property type="match status" value="1"/>
</dbReference>
<dbReference type="PROSITE" id="PS50026">
    <property type="entry name" value="EGF_3"/>
    <property type="match status" value="1"/>
</dbReference>
<dbReference type="FunFam" id="2.10.25.10:FF:000002">
    <property type="entry name" value="Latent-transforming growth factor beta-binding protein 3"/>
    <property type="match status" value="1"/>
</dbReference>
<accession>A0A3L6PCY8</accession>
<reference evidence="6" key="1">
    <citation type="journal article" date="2019" name="Nat. Commun.">
        <title>The genome of broomcorn millet.</title>
        <authorList>
            <person name="Zou C."/>
            <person name="Miki D."/>
            <person name="Li D."/>
            <person name="Tang Q."/>
            <person name="Xiao L."/>
            <person name="Rajput S."/>
            <person name="Deng P."/>
            <person name="Jia W."/>
            <person name="Huang R."/>
            <person name="Zhang M."/>
            <person name="Sun Y."/>
            <person name="Hu J."/>
            <person name="Fu X."/>
            <person name="Schnable P.S."/>
            <person name="Li F."/>
            <person name="Zhang H."/>
            <person name="Feng B."/>
            <person name="Zhu X."/>
            <person name="Liu R."/>
            <person name="Schnable J.C."/>
            <person name="Zhu J.-K."/>
            <person name="Zhang H."/>
        </authorList>
    </citation>
    <scope>NUCLEOTIDE SEQUENCE [LARGE SCALE GENOMIC DNA]</scope>
</reference>
<sequence length="318" mass="33884">MGDKGCFREGFQVICSPSDNVAILADSSEIPLLEINNLTLGEARVQSKVARLCNSTSSTIEDIQSVNFSVGPSFTVSGARNKFTAIGCATVASIVRGPVPDDSSVTSACGSFCYKEDSIDNGTKCLGRGCCQSPIPESLNSFYPVFLTDVDNSGVQNFSACSYAFIAEEDSFKFDPSYAKSNSFQKHYNPHLVLDWVVGQETCAEAMKSESSYACKFQNSTCIDVPGRGYRCSCSAGYDGNPYLDGGCQDIDECKTLPQPCTKDGQCINTEGSYACTCSRGTHSDDAKSLPCTPTDDNGPNKMVIGISVALSLLSSLC</sequence>
<evidence type="ECO:0000313" key="5">
    <source>
        <dbReference type="EMBL" id="RLM54778.1"/>
    </source>
</evidence>
<dbReference type="SUPFAM" id="SSF57196">
    <property type="entry name" value="EGF/Laminin"/>
    <property type="match status" value="1"/>
</dbReference>
<dbReference type="GO" id="GO:0016301">
    <property type="term" value="F:kinase activity"/>
    <property type="evidence" value="ECO:0007669"/>
    <property type="project" value="UniProtKB-KW"/>
</dbReference>
<dbReference type="SMART" id="SM00181">
    <property type="entry name" value="EGF"/>
    <property type="match status" value="2"/>
</dbReference>
<evidence type="ECO:0000256" key="2">
    <source>
        <dbReference type="ARBA" id="ARBA00023157"/>
    </source>
</evidence>
<organism evidence="5 6">
    <name type="scientific">Panicum miliaceum</name>
    <name type="common">Proso millet</name>
    <name type="synonym">Broomcorn millet</name>
    <dbReference type="NCBI Taxonomy" id="4540"/>
    <lineage>
        <taxon>Eukaryota</taxon>
        <taxon>Viridiplantae</taxon>
        <taxon>Streptophyta</taxon>
        <taxon>Embryophyta</taxon>
        <taxon>Tracheophyta</taxon>
        <taxon>Spermatophyta</taxon>
        <taxon>Magnoliopsida</taxon>
        <taxon>Liliopsida</taxon>
        <taxon>Poales</taxon>
        <taxon>Poaceae</taxon>
        <taxon>PACMAD clade</taxon>
        <taxon>Panicoideae</taxon>
        <taxon>Panicodae</taxon>
        <taxon>Paniceae</taxon>
        <taxon>Panicinae</taxon>
        <taxon>Panicum</taxon>
        <taxon>Panicum sect. Panicum</taxon>
    </lineage>
</organism>
<dbReference type="InterPro" id="IPR001881">
    <property type="entry name" value="EGF-like_Ca-bd_dom"/>
</dbReference>
<dbReference type="PROSITE" id="PS01187">
    <property type="entry name" value="EGF_CA"/>
    <property type="match status" value="1"/>
</dbReference>
<dbReference type="Proteomes" id="UP000275267">
    <property type="component" value="Unassembled WGS sequence"/>
</dbReference>
<dbReference type="EMBL" id="PQIB02000018">
    <property type="protein sequence ID" value="RLM54778.1"/>
    <property type="molecule type" value="Genomic_DNA"/>
</dbReference>